<organism evidence="2 3">
    <name type="scientific">Austropuccinia psidii MF-1</name>
    <dbReference type="NCBI Taxonomy" id="1389203"/>
    <lineage>
        <taxon>Eukaryota</taxon>
        <taxon>Fungi</taxon>
        <taxon>Dikarya</taxon>
        <taxon>Basidiomycota</taxon>
        <taxon>Pucciniomycotina</taxon>
        <taxon>Pucciniomycetes</taxon>
        <taxon>Pucciniales</taxon>
        <taxon>Sphaerophragmiaceae</taxon>
        <taxon>Austropuccinia</taxon>
    </lineage>
</organism>
<accession>A0A9Q3CMH1</accession>
<reference evidence="2" key="1">
    <citation type="submission" date="2021-03" db="EMBL/GenBank/DDBJ databases">
        <title>Draft genome sequence of rust myrtle Austropuccinia psidii MF-1, a brazilian biotype.</title>
        <authorList>
            <person name="Quecine M.C."/>
            <person name="Pachon D.M.R."/>
            <person name="Bonatelli M.L."/>
            <person name="Correr F.H."/>
            <person name="Franceschini L.M."/>
            <person name="Leite T.F."/>
            <person name="Margarido G.R.A."/>
            <person name="Almeida C.A."/>
            <person name="Ferrarezi J.A."/>
            <person name="Labate C.A."/>
        </authorList>
    </citation>
    <scope>NUCLEOTIDE SEQUENCE</scope>
    <source>
        <strain evidence="2">MF-1</strain>
    </source>
</reference>
<comment type="caution">
    <text evidence="2">The sequence shown here is derived from an EMBL/GenBank/DDBJ whole genome shotgun (WGS) entry which is preliminary data.</text>
</comment>
<proteinExistence type="predicted"/>
<feature type="compositionally biased region" description="Low complexity" evidence="1">
    <location>
        <begin position="53"/>
        <end position="70"/>
    </location>
</feature>
<gene>
    <name evidence="2" type="ORF">O181_026112</name>
</gene>
<sequence length="248" mass="27579">MSASSVRPEVPCLGADGDASTSQEDFAAALHSPTQRISSLEAARASDKAELASLRSSLSTPSSGTSSDSPTPLPYPYMRAYEKFLQDPHHSAERIPQLASDGSNYTEWLEQLNQVLCYVFQSDARVEGTPSLLENRPQADSRAICYLLNATIHPDVRRVLGIHCFSTNASDFFDAISSHFYATLQSQKNALVGRWCKAIARFSIDPQRSNHEVDLFFRKTFSELKCLRVDFDELESLFIQNCTLSSQK</sequence>
<evidence type="ECO:0000313" key="3">
    <source>
        <dbReference type="Proteomes" id="UP000765509"/>
    </source>
</evidence>
<dbReference type="Proteomes" id="UP000765509">
    <property type="component" value="Unassembled WGS sequence"/>
</dbReference>
<dbReference type="AlphaFoldDB" id="A0A9Q3CMH1"/>
<keyword evidence="3" id="KW-1185">Reference proteome</keyword>
<evidence type="ECO:0000256" key="1">
    <source>
        <dbReference type="SAM" id="MobiDB-lite"/>
    </source>
</evidence>
<evidence type="ECO:0000313" key="2">
    <source>
        <dbReference type="EMBL" id="MBW0486397.1"/>
    </source>
</evidence>
<protein>
    <submittedName>
        <fullName evidence="2">Uncharacterized protein</fullName>
    </submittedName>
</protein>
<dbReference type="EMBL" id="AVOT02008633">
    <property type="protein sequence ID" value="MBW0486397.1"/>
    <property type="molecule type" value="Genomic_DNA"/>
</dbReference>
<feature type="region of interest" description="Disordered" evidence="1">
    <location>
        <begin position="1"/>
        <end position="72"/>
    </location>
</feature>
<name>A0A9Q3CMH1_9BASI</name>